<evidence type="ECO:0000259" key="4">
    <source>
        <dbReference type="Pfam" id="PF21771"/>
    </source>
</evidence>
<comment type="caution">
    <text evidence="5">The sequence shown here is derived from an EMBL/GenBank/DDBJ whole genome shotgun (WGS) entry which is preliminary data.</text>
</comment>
<feature type="coiled-coil region" evidence="2">
    <location>
        <begin position="95"/>
        <end position="150"/>
    </location>
</feature>
<dbReference type="PANTHER" id="PTHR32083">
    <property type="entry name" value="CILIA AND FLAGELLA-ASSOCIATED PROTEIN 58-RELATED"/>
    <property type="match status" value="1"/>
</dbReference>
<reference evidence="5 6" key="1">
    <citation type="submission" date="2021-06" db="EMBL/GenBank/DDBJ databases">
        <authorList>
            <person name="Palmer J.M."/>
        </authorList>
    </citation>
    <scope>NUCLEOTIDE SEQUENCE [LARGE SCALE GENOMIC DNA]</scope>
    <source>
        <strain evidence="5 6">AS_MEX2019</strain>
        <tissue evidence="5">Muscle</tissue>
    </source>
</reference>
<name>A0ABV1A0C8_9TELE</name>
<evidence type="ECO:0000313" key="6">
    <source>
        <dbReference type="Proteomes" id="UP001469553"/>
    </source>
</evidence>
<feature type="coiled-coil region" evidence="2">
    <location>
        <begin position="193"/>
        <end position="255"/>
    </location>
</feature>
<dbReference type="Pfam" id="PF21771">
    <property type="entry name" value="CFAP58_CC"/>
    <property type="match status" value="1"/>
</dbReference>
<gene>
    <name evidence="5" type="ORF">AMECASPLE_014468</name>
</gene>
<sequence length="427" mass="49159">MVKYSSANSSEHSPPPWTNSPVPQQHQVNHPRLHITLPLQPPLHLTCCASSPGSSSTLHLESSRKQVEIDKKAKDELIRERDILHKNMIKAVQSAEKQQNLIKLFEQDKRTLEHEISGYRQEAQKQRKIIQQLEKERDRYINESSSLMQKVQQKITVVEDKEIEIFDWRKKATESECKLKQQENLLESIITERNLYSKNLIESQEEIAEIKRKIKIMNNQVSRLKDEIIGKEQVLIRDQQEQKRLEKDNEALKLTSAAISQPSSFPSLLRRRYAWLTELEMFVVKPREIPGGTSTFMKSSSSLSGLPSSRLRNLRVIADEGLQQTSEALIRAQDKQVSSQTSVGRLTVTGRRIPASPRPGFRGEQPYACRFCSKRLSDPQTPHQVPPRRTAMFLHHLQGLPADPQGSSVGTCWRTPWNSFIWRKEIL</sequence>
<dbReference type="EMBL" id="JAHRIP010076219">
    <property type="protein sequence ID" value="MEQ2310938.1"/>
    <property type="molecule type" value="Genomic_DNA"/>
</dbReference>
<feature type="region of interest" description="Disordered" evidence="3">
    <location>
        <begin position="1"/>
        <end position="25"/>
    </location>
</feature>
<accession>A0ABV1A0C8</accession>
<feature type="domain" description="Cilia- and flagella-associated protein 58 central coiled coil" evidence="4">
    <location>
        <begin position="61"/>
        <end position="255"/>
    </location>
</feature>
<organism evidence="5 6">
    <name type="scientific">Ameca splendens</name>
    <dbReference type="NCBI Taxonomy" id="208324"/>
    <lineage>
        <taxon>Eukaryota</taxon>
        <taxon>Metazoa</taxon>
        <taxon>Chordata</taxon>
        <taxon>Craniata</taxon>
        <taxon>Vertebrata</taxon>
        <taxon>Euteleostomi</taxon>
        <taxon>Actinopterygii</taxon>
        <taxon>Neopterygii</taxon>
        <taxon>Teleostei</taxon>
        <taxon>Neoteleostei</taxon>
        <taxon>Acanthomorphata</taxon>
        <taxon>Ovalentaria</taxon>
        <taxon>Atherinomorphae</taxon>
        <taxon>Cyprinodontiformes</taxon>
        <taxon>Goodeidae</taxon>
        <taxon>Ameca</taxon>
    </lineage>
</organism>
<keyword evidence="1 2" id="KW-0175">Coiled coil</keyword>
<feature type="compositionally biased region" description="Polar residues" evidence="3">
    <location>
        <begin position="1"/>
        <end position="12"/>
    </location>
</feature>
<evidence type="ECO:0000256" key="3">
    <source>
        <dbReference type="SAM" id="MobiDB-lite"/>
    </source>
</evidence>
<keyword evidence="6" id="KW-1185">Reference proteome</keyword>
<dbReference type="Proteomes" id="UP001469553">
    <property type="component" value="Unassembled WGS sequence"/>
</dbReference>
<evidence type="ECO:0000256" key="1">
    <source>
        <dbReference type="ARBA" id="ARBA00023054"/>
    </source>
</evidence>
<evidence type="ECO:0000256" key="2">
    <source>
        <dbReference type="SAM" id="Coils"/>
    </source>
</evidence>
<proteinExistence type="predicted"/>
<dbReference type="InterPro" id="IPR049270">
    <property type="entry name" value="CFAP58_CC"/>
</dbReference>
<protein>
    <recommendedName>
        <fullName evidence="4">Cilia- and flagella-associated protein 58 central coiled coil domain-containing protein</fullName>
    </recommendedName>
</protein>
<evidence type="ECO:0000313" key="5">
    <source>
        <dbReference type="EMBL" id="MEQ2310938.1"/>
    </source>
</evidence>
<dbReference type="PANTHER" id="PTHR32083:SF0">
    <property type="entry name" value="CILIA AND FLAGELLA-ASSOCIATED PROTEIN 58"/>
    <property type="match status" value="1"/>
</dbReference>